<evidence type="ECO:0000313" key="1">
    <source>
        <dbReference type="EMBL" id="TQL95379.1"/>
    </source>
</evidence>
<accession>A0A543CE69</accession>
<comment type="caution">
    <text evidence="1">The sequence shown here is derived from an EMBL/GenBank/DDBJ whole genome shotgun (WGS) entry which is preliminary data.</text>
</comment>
<sequence>MTHDVVALVRNAPDVRTMVDSMAETDEHLRVRGTGEGAIIQLCNEEGQALVSIEAPQFVRVDGEVERLLGAEVAAKVPTPVWWVEARAALADERSAALARRFADELVRRLGGTVWTGWEAV</sequence>
<dbReference type="OrthoDB" id="3392321at2"/>
<keyword evidence="2" id="KW-1185">Reference proteome</keyword>
<reference evidence="1 2" key="1">
    <citation type="submission" date="2019-06" db="EMBL/GenBank/DDBJ databases">
        <title>Sequencing the genomes of 1000 actinobacteria strains.</title>
        <authorList>
            <person name="Klenk H.-P."/>
        </authorList>
    </citation>
    <scope>NUCLEOTIDE SEQUENCE [LARGE SCALE GENOMIC DNA]</scope>
    <source>
        <strain evidence="1 2">DSM 102200</strain>
    </source>
</reference>
<dbReference type="EMBL" id="VFOZ01000001">
    <property type="protein sequence ID" value="TQL95379.1"/>
    <property type="molecule type" value="Genomic_DNA"/>
</dbReference>
<dbReference type="RefSeq" id="WP_141953501.1">
    <property type="nucleotide sequence ID" value="NZ_VFOZ01000001.1"/>
</dbReference>
<protein>
    <submittedName>
        <fullName evidence="1">Uncharacterized protein</fullName>
    </submittedName>
</protein>
<gene>
    <name evidence="1" type="ORF">FB559_0882</name>
</gene>
<name>A0A543CE69_9ACTN</name>
<organism evidence="1 2">
    <name type="scientific">Actinoallomurus bryophytorum</name>
    <dbReference type="NCBI Taxonomy" id="1490222"/>
    <lineage>
        <taxon>Bacteria</taxon>
        <taxon>Bacillati</taxon>
        <taxon>Actinomycetota</taxon>
        <taxon>Actinomycetes</taxon>
        <taxon>Streptosporangiales</taxon>
        <taxon>Thermomonosporaceae</taxon>
        <taxon>Actinoallomurus</taxon>
    </lineage>
</organism>
<proteinExistence type="predicted"/>
<dbReference type="AlphaFoldDB" id="A0A543CE69"/>
<evidence type="ECO:0000313" key="2">
    <source>
        <dbReference type="Proteomes" id="UP000316096"/>
    </source>
</evidence>
<dbReference type="Proteomes" id="UP000316096">
    <property type="component" value="Unassembled WGS sequence"/>
</dbReference>